<dbReference type="EMBL" id="JAENIK010000011">
    <property type="protein sequence ID" value="MBK1816615.1"/>
    <property type="molecule type" value="Genomic_DNA"/>
</dbReference>
<keyword evidence="3" id="KW-1185">Reference proteome</keyword>
<dbReference type="AlphaFoldDB" id="A0A934R719"/>
<dbReference type="Proteomes" id="UP000600139">
    <property type="component" value="Unassembled WGS sequence"/>
</dbReference>
<keyword evidence="1" id="KW-0732">Signal</keyword>
<name>A0A934R719_9BACT</name>
<evidence type="ECO:0000256" key="1">
    <source>
        <dbReference type="SAM" id="SignalP"/>
    </source>
</evidence>
<protein>
    <recommendedName>
        <fullName evidence="4">Cytochrome c domain-containing protein</fullName>
    </recommendedName>
</protein>
<evidence type="ECO:0000313" key="3">
    <source>
        <dbReference type="Proteomes" id="UP000600139"/>
    </source>
</evidence>
<organism evidence="2 3">
    <name type="scientific">Luteolibacter yonseiensis</name>
    <dbReference type="NCBI Taxonomy" id="1144680"/>
    <lineage>
        <taxon>Bacteria</taxon>
        <taxon>Pseudomonadati</taxon>
        <taxon>Verrucomicrobiota</taxon>
        <taxon>Verrucomicrobiia</taxon>
        <taxon>Verrucomicrobiales</taxon>
        <taxon>Verrucomicrobiaceae</taxon>
        <taxon>Luteolibacter</taxon>
    </lineage>
</organism>
<accession>A0A934R719</accession>
<reference evidence="2" key="1">
    <citation type="submission" date="2021-01" db="EMBL/GenBank/DDBJ databases">
        <title>Modified the classification status of verrucomicrobia.</title>
        <authorList>
            <person name="Feng X."/>
        </authorList>
    </citation>
    <scope>NUCLEOTIDE SEQUENCE</scope>
    <source>
        <strain evidence="2">JCM 18052</strain>
    </source>
</reference>
<evidence type="ECO:0008006" key="4">
    <source>
        <dbReference type="Google" id="ProtNLM"/>
    </source>
</evidence>
<evidence type="ECO:0000313" key="2">
    <source>
        <dbReference type="EMBL" id="MBK1816615.1"/>
    </source>
</evidence>
<comment type="caution">
    <text evidence="2">The sequence shown here is derived from an EMBL/GenBank/DDBJ whole genome shotgun (WGS) entry which is preliminary data.</text>
</comment>
<feature type="chain" id="PRO_5037139218" description="Cytochrome c domain-containing protein" evidence="1">
    <location>
        <begin position="39"/>
        <end position="481"/>
    </location>
</feature>
<sequence>MTLIFRSDGAGRFRRRVSSCGACLAALLSTFLFVPANGQPVQLDVNDVSFLWPVPTSPEDVDQLISMDHPCSDGNIWPDDLFKQVIETAGAREVEAMVNGTSRKFAITFEEELTKVHTWKIAGIRINPASAGTSPQVLEKIGQIPGIRLIAQPVTVKDGRVVVHDYAAHVVFNFLKPDARGKIQPPFQADDAALDAIVADLKEIRDLVSAGAATRGVPLDVHPGFVKKIPGFQSRLQAFLMKHLNRRRFQVVSFMGIKPPEPWIFFSVARAPDTAFGPRAVGGFAPPLQEGGAAPVLAQMFIALPGADHKVVPAPSADPATGFGISTALLFEKGIEAKLGHPLFAQGSAGPFSEARIRDVPDIIANPRFQNTITTDCVSCHTDFSRKVELGIDDPSGRFAFKRPDGISGVNDKLLPGRSGKSPPGLPSWNVRNFGWFPDFFDGGKTLPTISRRAANEAAESAEFINKWIASRPAVPAEGND</sequence>
<proteinExistence type="predicted"/>
<dbReference type="RefSeq" id="WP_200351548.1">
    <property type="nucleotide sequence ID" value="NZ_BAABHZ010000006.1"/>
</dbReference>
<feature type="signal peptide" evidence="1">
    <location>
        <begin position="1"/>
        <end position="38"/>
    </location>
</feature>
<gene>
    <name evidence="2" type="ORF">JIN84_13400</name>
</gene>